<feature type="region of interest" description="Disordered" evidence="1">
    <location>
        <begin position="1"/>
        <end position="61"/>
    </location>
</feature>
<evidence type="ECO:0000256" key="1">
    <source>
        <dbReference type="SAM" id="MobiDB-lite"/>
    </source>
</evidence>
<reference evidence="2" key="2">
    <citation type="submission" date="2021-09" db="EMBL/GenBank/DDBJ databases">
        <authorList>
            <person name="Jia N."/>
            <person name="Wang J."/>
            <person name="Shi W."/>
            <person name="Du L."/>
            <person name="Sun Y."/>
            <person name="Zhan W."/>
            <person name="Jiang J."/>
            <person name="Wang Q."/>
            <person name="Zhang B."/>
            <person name="Ji P."/>
            <person name="Sakyi L.B."/>
            <person name="Cui X."/>
            <person name="Yuan T."/>
            <person name="Jiang B."/>
            <person name="Yang W."/>
            <person name="Lam T.T.-Y."/>
            <person name="Chang Q."/>
            <person name="Ding S."/>
            <person name="Wang X."/>
            <person name="Zhu J."/>
            <person name="Ruan X."/>
            <person name="Zhao L."/>
            <person name="Wei J."/>
            <person name="Que T."/>
            <person name="Du C."/>
            <person name="Cheng J."/>
            <person name="Dai P."/>
            <person name="Han X."/>
            <person name="Huang E."/>
            <person name="Gao Y."/>
            <person name="Liu J."/>
            <person name="Shao H."/>
            <person name="Ye R."/>
            <person name="Li L."/>
            <person name="Wei W."/>
            <person name="Wang X."/>
            <person name="Wang C."/>
            <person name="Huo Q."/>
            <person name="Li W."/>
            <person name="Guo W."/>
            <person name="Chen H."/>
            <person name="Chen S."/>
            <person name="Zhou L."/>
            <person name="Zhou L."/>
            <person name="Ni X."/>
            <person name="Tian J."/>
            <person name="Zhou Y."/>
            <person name="Sheng Y."/>
            <person name="Liu T."/>
            <person name="Pan Y."/>
            <person name="Xia L."/>
            <person name="Li J."/>
            <person name="Zhao F."/>
            <person name="Cao W."/>
        </authorList>
    </citation>
    <scope>NUCLEOTIDE SEQUENCE</scope>
    <source>
        <strain evidence="2">Rmic-2018</strain>
        <tissue evidence="2">Larvae</tissue>
    </source>
</reference>
<feature type="compositionally biased region" description="Polar residues" evidence="1">
    <location>
        <begin position="8"/>
        <end position="18"/>
    </location>
</feature>
<comment type="caution">
    <text evidence="2">The sequence shown here is derived from an EMBL/GenBank/DDBJ whole genome shotgun (WGS) entry which is preliminary data.</text>
</comment>
<name>A0A9J6CUU7_RHIMP</name>
<keyword evidence="3" id="KW-1185">Reference proteome</keyword>
<protein>
    <submittedName>
        <fullName evidence="2">Uncharacterized protein</fullName>
    </submittedName>
</protein>
<gene>
    <name evidence="2" type="ORF">HPB51_029339</name>
</gene>
<evidence type="ECO:0000313" key="2">
    <source>
        <dbReference type="EMBL" id="KAH7932342.1"/>
    </source>
</evidence>
<evidence type="ECO:0000313" key="3">
    <source>
        <dbReference type="Proteomes" id="UP000821866"/>
    </source>
</evidence>
<organism evidence="2 3">
    <name type="scientific">Rhipicephalus microplus</name>
    <name type="common">Cattle tick</name>
    <name type="synonym">Boophilus microplus</name>
    <dbReference type="NCBI Taxonomy" id="6941"/>
    <lineage>
        <taxon>Eukaryota</taxon>
        <taxon>Metazoa</taxon>
        <taxon>Ecdysozoa</taxon>
        <taxon>Arthropoda</taxon>
        <taxon>Chelicerata</taxon>
        <taxon>Arachnida</taxon>
        <taxon>Acari</taxon>
        <taxon>Parasitiformes</taxon>
        <taxon>Ixodida</taxon>
        <taxon>Ixodoidea</taxon>
        <taxon>Ixodidae</taxon>
        <taxon>Rhipicephalinae</taxon>
        <taxon>Rhipicephalus</taxon>
        <taxon>Boophilus</taxon>
    </lineage>
</organism>
<dbReference type="AlphaFoldDB" id="A0A9J6CUU7"/>
<dbReference type="EMBL" id="JABSTU010006756">
    <property type="protein sequence ID" value="KAH7932342.1"/>
    <property type="molecule type" value="Genomic_DNA"/>
</dbReference>
<proteinExistence type="predicted"/>
<dbReference type="Proteomes" id="UP000821866">
    <property type="component" value="Unassembled WGS sequence"/>
</dbReference>
<sequence length="257" mass="27124">MAEDKSPEQQQRLASSVGSLPLGLPIEQGRRQALADDGRNKAASSFALPCPPDARRRPSRDVLSKSLGAHDYRYGYQPTPVVASVGRASYAAFSHYPQVAKEYAAGPPHAKGFGPRDYQAGGYHVPEHPYVPGVVAYPAMGSYDRKPNSGSQRGAELATAQDSKARQNAAMHAGMMHQAGDVAGPAASVVAKQQASPVQNTSTGEAPWLARRQAKSSSRRIRALPFTMLVSLLCNAPMSVSVNAAASVSVSANLSTQ</sequence>
<reference evidence="2" key="1">
    <citation type="journal article" date="2020" name="Cell">
        <title>Large-Scale Comparative Analyses of Tick Genomes Elucidate Their Genetic Diversity and Vector Capacities.</title>
        <authorList>
            <consortium name="Tick Genome and Microbiome Consortium (TIGMIC)"/>
            <person name="Jia N."/>
            <person name="Wang J."/>
            <person name="Shi W."/>
            <person name="Du L."/>
            <person name="Sun Y."/>
            <person name="Zhan W."/>
            <person name="Jiang J.F."/>
            <person name="Wang Q."/>
            <person name="Zhang B."/>
            <person name="Ji P."/>
            <person name="Bell-Sakyi L."/>
            <person name="Cui X.M."/>
            <person name="Yuan T.T."/>
            <person name="Jiang B.G."/>
            <person name="Yang W.F."/>
            <person name="Lam T.T."/>
            <person name="Chang Q.C."/>
            <person name="Ding S.J."/>
            <person name="Wang X.J."/>
            <person name="Zhu J.G."/>
            <person name="Ruan X.D."/>
            <person name="Zhao L."/>
            <person name="Wei J.T."/>
            <person name="Ye R.Z."/>
            <person name="Que T.C."/>
            <person name="Du C.H."/>
            <person name="Zhou Y.H."/>
            <person name="Cheng J.X."/>
            <person name="Dai P.F."/>
            <person name="Guo W.B."/>
            <person name="Han X.H."/>
            <person name="Huang E.J."/>
            <person name="Li L.F."/>
            <person name="Wei W."/>
            <person name="Gao Y.C."/>
            <person name="Liu J.Z."/>
            <person name="Shao H.Z."/>
            <person name="Wang X."/>
            <person name="Wang C.C."/>
            <person name="Yang T.C."/>
            <person name="Huo Q.B."/>
            <person name="Li W."/>
            <person name="Chen H.Y."/>
            <person name="Chen S.E."/>
            <person name="Zhou L.G."/>
            <person name="Ni X.B."/>
            <person name="Tian J.H."/>
            <person name="Sheng Y."/>
            <person name="Liu T."/>
            <person name="Pan Y.S."/>
            <person name="Xia L.Y."/>
            <person name="Li J."/>
            <person name="Zhao F."/>
            <person name="Cao W.C."/>
        </authorList>
    </citation>
    <scope>NUCLEOTIDE SEQUENCE</scope>
    <source>
        <strain evidence="2">Rmic-2018</strain>
    </source>
</reference>
<accession>A0A9J6CUU7</accession>
<feature type="compositionally biased region" description="Basic and acidic residues" evidence="1">
    <location>
        <begin position="28"/>
        <end position="40"/>
    </location>
</feature>